<dbReference type="Proteomes" id="UP000736328">
    <property type="component" value="Unassembled WGS sequence"/>
</dbReference>
<dbReference type="EMBL" id="JACQXR010000135">
    <property type="protein sequence ID" value="MBI4727540.1"/>
    <property type="molecule type" value="Genomic_DNA"/>
</dbReference>
<feature type="domain" description="FlgD/Vpr Ig-like" evidence="4">
    <location>
        <begin position="1062"/>
        <end position="1119"/>
    </location>
</feature>
<sequence length="1129" mass="123547">MKKIFFIMLAVWVAAPSLAVAQDTLWTRFYNGPDNKTDRAVASAIDSSGKFLYVVGTSYNSANSDVIVIKYDTYTGNPIWTNRFDAGYSEEATGCAVDDSGNIYVVGAMTTVDPAVWLVMRYNFGGSLAWWDTLNVSPGSVAYARDCAIYKSQWLYVTGDNYIAANGNDVALSKINPQTGVPNQLWKSLYSTAEYEYAFGCAVDDTGNIYICGRTYNGANNDYFILQTLDSAVSWTRTYNSGGNDAANDCIVDTVGKYLYVVGEHGQGLYMSAMCFNITQPAATIDTLWLRTYPFGDYEQANGCALDAAGKLYITGTFQDTIAGIYRMVSLKVDNNGTPVWSRVFKASAPLNDSSAYGYACAVNKKNNRFYVAGQIKSGNAADLLVVNYGLQAPRLTFPQDGTAINYFPAFAWRTVAGADTYRLEYGTVNPYQVLGTSGWIADTTFQMPAFWDSVYYWKVKAFTSGFTDSSAWSPEFTFRVDRTQPVITYTCPYDGETVALGEQITIAFSEPVQATTFNFSCSPDPLGWTTAWNANSDTVWLWHNDFAAGATYTFQVNGAMDLAGNGLGASALPNPWSFSTASDITPPNIANISANSDPLHEGTGYAFRANISDDIKMGPVTLYWATAGYNGYNFFRTMNPTAILNEYQADISGAEIRRTGVQYQIAAVDSAGNTSYYPGLGDYYIHSVHYDRTVNPPSTFVPNDQWQMLSIPADARNTNIFGQIANDLGPYDNTKWRLFIWGNGNYGEIPGLGSGTIYKLGQAYWLRQRIGNPANISFEGPDSSYGNFNKSAIVSLTLDSGWTDVGSPFMFDIPWANVTATSSDVFGPYAYNGSAWLNPGEILSGGYSFTPFQGYSYTNNSGMLTTLNITPSMAKKKGAPAVSLNAPSGWQALVKMENANGQDNNYLGIGIGTSEQRDRYDYPEPPSGLTGTSGYFRLDGDRFCTDIRPELGDGQTWSFAVDCQGQTNMTITLPPEFPAGTECYLADMTRQISVNIRDNSFYNFTPEPGEKVREFKIIAGQADYAKGVLGSSFALPSVTLLLQNRPNPYKQSTMINYQLAKSGPVRLAVYNVAGQLVKALVDRPQMAGRYAVAWNGRDESGRQAAAGVYFYRLTSNDGSAAKTMSLIK</sequence>
<dbReference type="AlphaFoldDB" id="A0A933IAD9"/>
<reference evidence="5" key="1">
    <citation type="submission" date="2020-07" db="EMBL/GenBank/DDBJ databases">
        <title>Huge and variable diversity of episymbiotic CPR bacteria and DPANN archaea in groundwater ecosystems.</title>
        <authorList>
            <person name="He C.Y."/>
            <person name="Keren R."/>
            <person name="Whittaker M."/>
            <person name="Farag I.F."/>
            <person name="Doudna J."/>
            <person name="Cate J.H.D."/>
            <person name="Banfield J.F."/>
        </authorList>
    </citation>
    <scope>NUCLEOTIDE SEQUENCE</scope>
    <source>
        <strain evidence="5">NC_groundwater_1520_Pr4_B-0.1um_53_5</strain>
    </source>
</reference>
<dbReference type="InterPro" id="IPR032812">
    <property type="entry name" value="SbsA_Ig"/>
</dbReference>
<dbReference type="Pfam" id="PF13205">
    <property type="entry name" value="Big_5"/>
    <property type="match status" value="1"/>
</dbReference>
<evidence type="ECO:0000256" key="2">
    <source>
        <dbReference type="SAM" id="SignalP"/>
    </source>
</evidence>
<gene>
    <name evidence="5" type="ORF">HY768_10065</name>
</gene>
<comment type="caution">
    <text evidence="5">The sequence shown here is derived from an EMBL/GenBank/DDBJ whole genome shotgun (WGS) entry which is preliminary data.</text>
</comment>
<dbReference type="PANTHER" id="PTHR42754:SF1">
    <property type="entry name" value="LIPOPROTEIN"/>
    <property type="match status" value="1"/>
</dbReference>
<dbReference type="InterPro" id="IPR026444">
    <property type="entry name" value="Secre_tail"/>
</dbReference>
<dbReference type="Gene3D" id="2.60.40.3710">
    <property type="match status" value="1"/>
</dbReference>
<protein>
    <submittedName>
        <fullName evidence="5">Ig-like domain-containing protein</fullName>
    </submittedName>
</protein>
<name>A0A933IAD9_UNCT6</name>
<evidence type="ECO:0000259" key="3">
    <source>
        <dbReference type="Pfam" id="PF13205"/>
    </source>
</evidence>
<proteinExistence type="predicted"/>
<accession>A0A933IAD9</accession>
<evidence type="ECO:0000256" key="1">
    <source>
        <dbReference type="ARBA" id="ARBA00022729"/>
    </source>
</evidence>
<evidence type="ECO:0000259" key="4">
    <source>
        <dbReference type="Pfam" id="PF13860"/>
    </source>
</evidence>
<feature type="chain" id="PRO_5038081059" evidence="2">
    <location>
        <begin position="22"/>
        <end position="1129"/>
    </location>
</feature>
<dbReference type="Pfam" id="PF13860">
    <property type="entry name" value="FlgD_ig"/>
    <property type="match status" value="1"/>
</dbReference>
<dbReference type="NCBIfam" id="TIGR04183">
    <property type="entry name" value="Por_Secre_tail"/>
    <property type="match status" value="1"/>
</dbReference>
<feature type="signal peptide" evidence="2">
    <location>
        <begin position="1"/>
        <end position="21"/>
    </location>
</feature>
<keyword evidence="1 2" id="KW-0732">Signal</keyword>
<organism evidence="5 6">
    <name type="scientific">candidate division TA06 bacterium</name>
    <dbReference type="NCBI Taxonomy" id="2250710"/>
    <lineage>
        <taxon>Bacteria</taxon>
        <taxon>Bacteria division TA06</taxon>
    </lineage>
</organism>
<evidence type="ECO:0000313" key="6">
    <source>
        <dbReference type="Proteomes" id="UP000736328"/>
    </source>
</evidence>
<dbReference type="InterPro" id="IPR011042">
    <property type="entry name" value="6-blade_b-propeller_TolB-like"/>
</dbReference>
<dbReference type="PANTHER" id="PTHR42754">
    <property type="entry name" value="ENDOGLUCANASE"/>
    <property type="match status" value="1"/>
</dbReference>
<evidence type="ECO:0000313" key="5">
    <source>
        <dbReference type="EMBL" id="MBI4727540.1"/>
    </source>
</evidence>
<dbReference type="Gene3D" id="2.120.10.30">
    <property type="entry name" value="TolB, C-terminal domain"/>
    <property type="match status" value="1"/>
</dbReference>
<dbReference type="InterPro" id="IPR025965">
    <property type="entry name" value="FlgD/Vpr_Ig-like"/>
</dbReference>
<dbReference type="SUPFAM" id="SSF50998">
    <property type="entry name" value="Quinoprotein alcohol dehydrogenase-like"/>
    <property type="match status" value="1"/>
</dbReference>
<dbReference type="Gene3D" id="2.60.40.4070">
    <property type="match status" value="1"/>
</dbReference>
<feature type="domain" description="SbsA Ig-like" evidence="3">
    <location>
        <begin position="482"/>
        <end position="581"/>
    </location>
</feature>
<dbReference type="InterPro" id="IPR011047">
    <property type="entry name" value="Quinoprotein_ADH-like_sf"/>
</dbReference>